<feature type="signal peptide" evidence="4">
    <location>
        <begin position="1"/>
        <end position="16"/>
    </location>
</feature>
<accession>A0AAF1BGC2</accession>
<dbReference type="Pfam" id="PF10342">
    <property type="entry name" value="Kre9_KNH"/>
    <property type="match status" value="1"/>
</dbReference>
<evidence type="ECO:0000256" key="4">
    <source>
        <dbReference type="SAM" id="SignalP"/>
    </source>
</evidence>
<protein>
    <recommendedName>
        <fullName evidence="5">Yeast cell wall synthesis Kre9/Knh1-like N-terminal domain-containing protein</fullName>
    </recommendedName>
</protein>
<proteinExistence type="predicted"/>
<gene>
    <name evidence="6" type="ORF">LOC62_02G002039</name>
</gene>
<dbReference type="RefSeq" id="XP_062624524.1">
    <property type="nucleotide sequence ID" value="XM_062768540.1"/>
</dbReference>
<feature type="compositionally biased region" description="Polar residues" evidence="2">
    <location>
        <begin position="114"/>
        <end position="150"/>
    </location>
</feature>
<dbReference type="InterPro" id="IPR018466">
    <property type="entry name" value="Kre9/Knh1-like_N"/>
</dbReference>
<dbReference type="GeneID" id="87805290"/>
<feature type="domain" description="Yeast cell wall synthesis Kre9/Knh1-like N-terminal" evidence="5">
    <location>
        <begin position="22"/>
        <end position="116"/>
    </location>
</feature>
<dbReference type="PANTHER" id="PTHR40633">
    <property type="entry name" value="MATRIX PROTEIN, PUTATIVE (AFU_ORTHOLOGUE AFUA_8G05410)-RELATED"/>
    <property type="match status" value="1"/>
</dbReference>
<feature type="transmembrane region" description="Helical" evidence="3">
    <location>
        <begin position="214"/>
        <end position="232"/>
    </location>
</feature>
<dbReference type="PANTHER" id="PTHR40633:SF1">
    <property type="entry name" value="GPI ANCHORED SERINE-THREONINE RICH PROTEIN (AFU_ORTHOLOGUE AFUA_1G03630)"/>
    <property type="match status" value="1"/>
</dbReference>
<keyword evidence="3" id="KW-0472">Membrane</keyword>
<evidence type="ECO:0000259" key="5">
    <source>
        <dbReference type="Pfam" id="PF10342"/>
    </source>
</evidence>
<sequence length="233" mass="23404">MYALAFVLALARVASAAITVESPGADTNVKPGDRITAGWLPDDTGSWTSMSINFMSGSDDDPIQLQQLATGIDATDPNATTYGFTAPNVDPYSQIYFLQFTSGNGSDFVDSPRFTISSPDGNTTAPTSQGTDANGNTYNWGNGSLAQGTNTTSAPTAASSTAQGGVGGTGITLYTNNINTGTNLPTDQATGVGQATVSAKKPGSAATALIPPNAVVPAFVAVAGVLVGAALLA</sequence>
<name>A0AAF1BGC2_9TREE</name>
<dbReference type="InterPro" id="IPR052982">
    <property type="entry name" value="SRP1/TIP1-like"/>
</dbReference>
<keyword evidence="7" id="KW-1185">Reference proteome</keyword>
<dbReference type="EMBL" id="CP086715">
    <property type="protein sequence ID" value="WOO78492.1"/>
    <property type="molecule type" value="Genomic_DNA"/>
</dbReference>
<evidence type="ECO:0000256" key="2">
    <source>
        <dbReference type="SAM" id="MobiDB-lite"/>
    </source>
</evidence>
<reference evidence="6" key="1">
    <citation type="submission" date="2023-10" db="EMBL/GenBank/DDBJ databases">
        <authorList>
            <person name="Noh H."/>
        </authorList>
    </citation>
    <scope>NUCLEOTIDE SEQUENCE</scope>
    <source>
        <strain evidence="6">DUCC4014</strain>
    </source>
</reference>
<feature type="compositionally biased region" description="Low complexity" evidence="2">
    <location>
        <begin position="151"/>
        <end position="162"/>
    </location>
</feature>
<keyword evidence="3" id="KW-0812">Transmembrane</keyword>
<keyword evidence="3" id="KW-1133">Transmembrane helix</keyword>
<evidence type="ECO:0000256" key="3">
    <source>
        <dbReference type="SAM" id="Phobius"/>
    </source>
</evidence>
<feature type="region of interest" description="Disordered" evidence="2">
    <location>
        <begin position="114"/>
        <end position="162"/>
    </location>
</feature>
<organism evidence="6 7">
    <name type="scientific">Vanrija pseudolonga</name>
    <dbReference type="NCBI Taxonomy" id="143232"/>
    <lineage>
        <taxon>Eukaryota</taxon>
        <taxon>Fungi</taxon>
        <taxon>Dikarya</taxon>
        <taxon>Basidiomycota</taxon>
        <taxon>Agaricomycotina</taxon>
        <taxon>Tremellomycetes</taxon>
        <taxon>Trichosporonales</taxon>
        <taxon>Trichosporonaceae</taxon>
        <taxon>Vanrija</taxon>
    </lineage>
</organism>
<evidence type="ECO:0000313" key="7">
    <source>
        <dbReference type="Proteomes" id="UP000827549"/>
    </source>
</evidence>
<evidence type="ECO:0000313" key="6">
    <source>
        <dbReference type="EMBL" id="WOO78492.1"/>
    </source>
</evidence>
<dbReference type="Proteomes" id="UP000827549">
    <property type="component" value="Chromosome 2"/>
</dbReference>
<evidence type="ECO:0000256" key="1">
    <source>
        <dbReference type="ARBA" id="ARBA00022729"/>
    </source>
</evidence>
<keyword evidence="1 4" id="KW-0732">Signal</keyword>
<dbReference type="AlphaFoldDB" id="A0AAF1BGC2"/>
<feature type="chain" id="PRO_5042100243" description="Yeast cell wall synthesis Kre9/Knh1-like N-terminal domain-containing protein" evidence="4">
    <location>
        <begin position="17"/>
        <end position="233"/>
    </location>
</feature>